<proteinExistence type="predicted"/>
<keyword evidence="2" id="KW-1003">Cell membrane</keyword>
<dbReference type="GO" id="GO:0005886">
    <property type="term" value="C:plasma membrane"/>
    <property type="evidence" value="ECO:0007669"/>
    <property type="project" value="UniProtKB-SubCell"/>
</dbReference>
<dbReference type="InterPro" id="IPR011701">
    <property type="entry name" value="MFS"/>
</dbReference>
<feature type="transmembrane region" description="Helical" evidence="6">
    <location>
        <begin position="143"/>
        <end position="165"/>
    </location>
</feature>
<protein>
    <submittedName>
        <fullName evidence="8">MFS transporter</fullName>
    </submittedName>
</protein>
<dbReference type="InterPro" id="IPR050189">
    <property type="entry name" value="MFS_Efflux_Transporters"/>
</dbReference>
<evidence type="ECO:0000256" key="6">
    <source>
        <dbReference type="SAM" id="Phobius"/>
    </source>
</evidence>
<comment type="subcellular location">
    <subcellularLocation>
        <location evidence="1">Cell membrane</location>
        <topology evidence="1">Multi-pass membrane protein</topology>
    </subcellularLocation>
</comment>
<sequence length="178" mass="19040">GSYLGAIVGWRGAFFVLVPIAMVTLVWQWISLPPMQGKRPSASSGNVFSVLKSRAVVFGMAGCGAFFMGQFMLFTYLRPFLERVTLVSVPTLSLLLMGIGVMGVVGTIAIGPLLKRSLFAPLISIPVLMSVMALALIPLGANLGYVTILLGLWGFFATAAPVGWWSWVARTMPDNAEA</sequence>
<feature type="domain" description="Major facilitator superfamily (MFS) profile" evidence="7">
    <location>
        <begin position="1"/>
        <end position="178"/>
    </location>
</feature>
<feature type="transmembrane region" description="Helical" evidence="6">
    <location>
        <begin position="53"/>
        <end position="77"/>
    </location>
</feature>
<keyword evidence="5 6" id="KW-0472">Membrane</keyword>
<gene>
    <name evidence="8" type="ORF">C4K68_24370</name>
</gene>
<feature type="transmembrane region" description="Helical" evidence="6">
    <location>
        <begin position="89"/>
        <end position="111"/>
    </location>
</feature>
<dbReference type="InterPro" id="IPR036259">
    <property type="entry name" value="MFS_trans_sf"/>
</dbReference>
<dbReference type="GO" id="GO:0022857">
    <property type="term" value="F:transmembrane transporter activity"/>
    <property type="evidence" value="ECO:0007669"/>
    <property type="project" value="InterPro"/>
</dbReference>
<name>A0A2S5KK43_9PROT</name>
<dbReference type="PANTHER" id="PTHR43124">
    <property type="entry name" value="PURINE EFFLUX PUMP PBUE"/>
    <property type="match status" value="1"/>
</dbReference>
<dbReference type="PROSITE" id="PS50850">
    <property type="entry name" value="MFS"/>
    <property type="match status" value="1"/>
</dbReference>
<keyword evidence="3 6" id="KW-0812">Transmembrane</keyword>
<evidence type="ECO:0000256" key="4">
    <source>
        <dbReference type="ARBA" id="ARBA00022989"/>
    </source>
</evidence>
<dbReference type="PANTHER" id="PTHR43124:SF5">
    <property type="entry name" value="PURINE RIBONUCLEOSIDE EFFLUX PUMP NEPI"/>
    <property type="match status" value="1"/>
</dbReference>
<evidence type="ECO:0000259" key="7">
    <source>
        <dbReference type="PROSITE" id="PS50850"/>
    </source>
</evidence>
<feature type="non-terminal residue" evidence="8">
    <location>
        <position position="1"/>
    </location>
</feature>
<organism evidence="8 9">
    <name type="scientific">Proteobacteria bacterium 228</name>
    <dbReference type="NCBI Taxonomy" id="2083153"/>
    <lineage>
        <taxon>Bacteria</taxon>
        <taxon>Pseudomonadati</taxon>
        <taxon>Pseudomonadota</taxon>
    </lineage>
</organism>
<reference evidence="8 9" key="1">
    <citation type="submission" date="2018-02" db="EMBL/GenBank/DDBJ databases">
        <title>novel marine gammaproteobacteria from coastal saline agro ecosystem.</title>
        <authorList>
            <person name="Krishnan R."/>
            <person name="Ramesh Kumar N."/>
        </authorList>
    </citation>
    <scope>NUCLEOTIDE SEQUENCE [LARGE SCALE GENOMIC DNA]</scope>
    <source>
        <strain evidence="8 9">228</strain>
    </source>
</reference>
<dbReference type="SUPFAM" id="SSF103473">
    <property type="entry name" value="MFS general substrate transporter"/>
    <property type="match status" value="1"/>
</dbReference>
<dbReference type="EMBL" id="PRLP01000137">
    <property type="protein sequence ID" value="PPC74716.1"/>
    <property type="molecule type" value="Genomic_DNA"/>
</dbReference>
<feature type="transmembrane region" description="Helical" evidence="6">
    <location>
        <begin position="12"/>
        <end position="32"/>
    </location>
</feature>
<evidence type="ECO:0000256" key="2">
    <source>
        <dbReference type="ARBA" id="ARBA00022475"/>
    </source>
</evidence>
<dbReference type="Proteomes" id="UP000238196">
    <property type="component" value="Unassembled WGS sequence"/>
</dbReference>
<dbReference type="AlphaFoldDB" id="A0A2S5KK43"/>
<dbReference type="Gene3D" id="1.20.1250.20">
    <property type="entry name" value="MFS general substrate transporter like domains"/>
    <property type="match status" value="1"/>
</dbReference>
<dbReference type="Pfam" id="PF07690">
    <property type="entry name" value="MFS_1"/>
    <property type="match status" value="1"/>
</dbReference>
<accession>A0A2S5KK43</accession>
<comment type="caution">
    <text evidence="8">The sequence shown here is derived from an EMBL/GenBank/DDBJ whole genome shotgun (WGS) entry which is preliminary data.</text>
</comment>
<dbReference type="InterPro" id="IPR020846">
    <property type="entry name" value="MFS_dom"/>
</dbReference>
<feature type="non-terminal residue" evidence="8">
    <location>
        <position position="178"/>
    </location>
</feature>
<evidence type="ECO:0000256" key="5">
    <source>
        <dbReference type="ARBA" id="ARBA00023136"/>
    </source>
</evidence>
<evidence type="ECO:0000256" key="1">
    <source>
        <dbReference type="ARBA" id="ARBA00004651"/>
    </source>
</evidence>
<evidence type="ECO:0000256" key="3">
    <source>
        <dbReference type="ARBA" id="ARBA00022692"/>
    </source>
</evidence>
<evidence type="ECO:0000313" key="9">
    <source>
        <dbReference type="Proteomes" id="UP000238196"/>
    </source>
</evidence>
<evidence type="ECO:0000313" key="8">
    <source>
        <dbReference type="EMBL" id="PPC74716.1"/>
    </source>
</evidence>
<keyword evidence="4 6" id="KW-1133">Transmembrane helix</keyword>
<feature type="transmembrane region" description="Helical" evidence="6">
    <location>
        <begin position="118"/>
        <end position="137"/>
    </location>
</feature>